<evidence type="ECO:0000256" key="1">
    <source>
        <dbReference type="SAM" id="SignalP"/>
    </source>
</evidence>
<name>A0ABN2PAN6_9ACTN</name>
<proteinExistence type="predicted"/>
<dbReference type="Gene3D" id="3.90.70.10">
    <property type="entry name" value="Cysteine proteinases"/>
    <property type="match status" value="1"/>
</dbReference>
<sequence length="439" mass="46350">MPSFPTVRATLLGFPLAATLLAPALVAPVVVSTATAPGAVAAVAAATPSASAETTGRRITYREWATGPQLAKGARQHTYVAKGAVRLRTGAPVVSVGGQRWSAGSWTSPWTRPGYGLTELVASWDATTPGNSWVRVEVRGKGGGATSSWDTLAEWTSGDAHRRRTTISGQDDDLARVNVDTWVANRAEGLGAWQLRATLFRAAGAGGAVPTLDTVGAMVSRLPSDARVPVSAPGEARGRVLDVPSYSQMIHRGHHPQYGNGGEAWCSPTSISMVLGYHRSLPGPRTTAWTSGPDPFVDHAARMSYDYGYRGAGNWPFGTAYAAQHVANAFVTRLRSLREAEKFVVAGIPLVASIRFGSGQLTGAPISSSNGHLLVIVGFTRSGDVVVNDPAASSNAGVRRTYDRAQFENAWIPKSGGLVYVVRDEKRLPGRVAGATRNW</sequence>
<dbReference type="InterPro" id="IPR039564">
    <property type="entry name" value="Peptidase_C39-like"/>
</dbReference>
<protein>
    <submittedName>
        <fullName evidence="3">Peptidase C39 family protein</fullName>
    </submittedName>
</protein>
<dbReference type="Proteomes" id="UP001501612">
    <property type="component" value="Unassembled WGS sequence"/>
</dbReference>
<feature type="domain" description="Peptidase C39-like" evidence="2">
    <location>
        <begin position="241"/>
        <end position="391"/>
    </location>
</feature>
<dbReference type="RefSeq" id="WP_344006285.1">
    <property type="nucleotide sequence ID" value="NZ_BAAAMY010000004.1"/>
</dbReference>
<evidence type="ECO:0000313" key="3">
    <source>
        <dbReference type="EMBL" id="GAA1916872.1"/>
    </source>
</evidence>
<organism evidence="3 4">
    <name type="scientific">Nocardioides lentus</name>
    <dbReference type="NCBI Taxonomy" id="338077"/>
    <lineage>
        <taxon>Bacteria</taxon>
        <taxon>Bacillati</taxon>
        <taxon>Actinomycetota</taxon>
        <taxon>Actinomycetes</taxon>
        <taxon>Propionibacteriales</taxon>
        <taxon>Nocardioidaceae</taxon>
        <taxon>Nocardioides</taxon>
    </lineage>
</organism>
<feature type="signal peptide" evidence="1">
    <location>
        <begin position="1"/>
        <end position="24"/>
    </location>
</feature>
<dbReference type="EMBL" id="BAAAMY010000004">
    <property type="protein sequence ID" value="GAA1916872.1"/>
    <property type="molecule type" value="Genomic_DNA"/>
</dbReference>
<evidence type="ECO:0000313" key="4">
    <source>
        <dbReference type="Proteomes" id="UP001501612"/>
    </source>
</evidence>
<comment type="caution">
    <text evidence="3">The sequence shown here is derived from an EMBL/GenBank/DDBJ whole genome shotgun (WGS) entry which is preliminary data.</text>
</comment>
<evidence type="ECO:0000259" key="2">
    <source>
        <dbReference type="Pfam" id="PF13529"/>
    </source>
</evidence>
<accession>A0ABN2PAN6</accession>
<dbReference type="Pfam" id="PF13529">
    <property type="entry name" value="Peptidase_C39_2"/>
    <property type="match status" value="1"/>
</dbReference>
<keyword evidence="4" id="KW-1185">Reference proteome</keyword>
<reference evidence="3 4" key="1">
    <citation type="journal article" date="2019" name="Int. J. Syst. Evol. Microbiol.">
        <title>The Global Catalogue of Microorganisms (GCM) 10K type strain sequencing project: providing services to taxonomists for standard genome sequencing and annotation.</title>
        <authorList>
            <consortium name="The Broad Institute Genomics Platform"/>
            <consortium name="The Broad Institute Genome Sequencing Center for Infectious Disease"/>
            <person name="Wu L."/>
            <person name="Ma J."/>
        </authorList>
    </citation>
    <scope>NUCLEOTIDE SEQUENCE [LARGE SCALE GENOMIC DNA]</scope>
    <source>
        <strain evidence="3 4">JCM 14046</strain>
    </source>
</reference>
<feature type="chain" id="PRO_5046099944" evidence="1">
    <location>
        <begin position="25"/>
        <end position="439"/>
    </location>
</feature>
<keyword evidence="1" id="KW-0732">Signal</keyword>
<gene>
    <name evidence="3" type="ORF">GCM10009737_17900</name>
</gene>